<protein>
    <submittedName>
        <fullName evidence="13">Energy transducer TonB</fullName>
    </submittedName>
    <submittedName>
        <fullName evidence="12">TonB-dependent receptor</fullName>
    </submittedName>
</protein>
<evidence type="ECO:0000256" key="9">
    <source>
        <dbReference type="ARBA" id="ARBA00023136"/>
    </source>
</evidence>
<evidence type="ECO:0000313" key="13">
    <source>
        <dbReference type="EMBL" id="PNH22071.1"/>
    </source>
</evidence>
<evidence type="ECO:0000313" key="15">
    <source>
        <dbReference type="Proteomes" id="UP000242958"/>
    </source>
</evidence>
<dbReference type="GO" id="GO:0055085">
    <property type="term" value="P:transmembrane transport"/>
    <property type="evidence" value="ECO:0007669"/>
    <property type="project" value="InterPro"/>
</dbReference>
<dbReference type="AlphaFoldDB" id="A0A134CD29"/>
<dbReference type="Proteomes" id="UP000242958">
    <property type="component" value="Unassembled WGS sequence"/>
</dbReference>
<organism evidence="12 14">
    <name type="scientific">Megasphaera hutchinsoni</name>
    <dbReference type="NCBI Taxonomy" id="1588748"/>
    <lineage>
        <taxon>Bacteria</taxon>
        <taxon>Bacillati</taxon>
        <taxon>Bacillota</taxon>
        <taxon>Negativicutes</taxon>
        <taxon>Veillonellales</taxon>
        <taxon>Veillonellaceae</taxon>
        <taxon>Megasphaera</taxon>
    </lineage>
</organism>
<feature type="region of interest" description="Disordered" evidence="10">
    <location>
        <begin position="110"/>
        <end position="176"/>
    </location>
</feature>
<evidence type="ECO:0000256" key="10">
    <source>
        <dbReference type="SAM" id="MobiDB-lite"/>
    </source>
</evidence>
<dbReference type="PATRIC" id="fig|1588748.3.peg.1363"/>
<gene>
    <name evidence="13" type="ORF">CAL30_02055</name>
    <name evidence="12" type="ORF">HMPREF3182_01408</name>
</gene>
<name>A0A134CD29_9FIRM</name>
<keyword evidence="8" id="KW-1133">Transmembrane helix</keyword>
<keyword evidence="6" id="KW-0812">Transmembrane</keyword>
<dbReference type="EMBL" id="NFMF01000003">
    <property type="protein sequence ID" value="PNH22071.1"/>
    <property type="molecule type" value="Genomic_DNA"/>
</dbReference>
<dbReference type="InterPro" id="IPR037682">
    <property type="entry name" value="TonB_C"/>
</dbReference>
<dbReference type="Proteomes" id="UP000070160">
    <property type="component" value="Unassembled WGS sequence"/>
</dbReference>
<dbReference type="NCBIfam" id="TIGR01352">
    <property type="entry name" value="tonB_Cterm"/>
    <property type="match status" value="1"/>
</dbReference>
<evidence type="ECO:0000256" key="8">
    <source>
        <dbReference type="ARBA" id="ARBA00022989"/>
    </source>
</evidence>
<evidence type="ECO:0000256" key="3">
    <source>
        <dbReference type="ARBA" id="ARBA00022448"/>
    </source>
</evidence>
<dbReference type="GO" id="GO:0098797">
    <property type="term" value="C:plasma membrane protein complex"/>
    <property type="evidence" value="ECO:0007669"/>
    <property type="project" value="TreeGrafter"/>
</dbReference>
<evidence type="ECO:0000256" key="1">
    <source>
        <dbReference type="ARBA" id="ARBA00004383"/>
    </source>
</evidence>
<dbReference type="STRING" id="1588748.HMPREF3182_01408"/>
<keyword evidence="3" id="KW-0813">Transport</keyword>
<comment type="subcellular location">
    <subcellularLocation>
        <location evidence="1">Cell inner membrane</location>
        <topology evidence="1">Single-pass membrane protein</topology>
        <orientation evidence="1">Periplasmic side</orientation>
    </subcellularLocation>
</comment>
<evidence type="ECO:0000259" key="11">
    <source>
        <dbReference type="PROSITE" id="PS52015"/>
    </source>
</evidence>
<evidence type="ECO:0000313" key="14">
    <source>
        <dbReference type="Proteomes" id="UP000070160"/>
    </source>
</evidence>
<reference evidence="12" key="1">
    <citation type="submission" date="2016-01" db="EMBL/GenBank/DDBJ databases">
        <authorList>
            <person name="Oliw E.H."/>
        </authorList>
    </citation>
    <scope>NUCLEOTIDE SEQUENCE [LARGE SCALE GENOMIC DNA]</scope>
    <source>
        <strain evidence="12">KA00182</strain>
    </source>
</reference>
<dbReference type="SUPFAM" id="SSF74653">
    <property type="entry name" value="TolA/TonB C-terminal domain"/>
    <property type="match status" value="1"/>
</dbReference>
<evidence type="ECO:0000313" key="12">
    <source>
        <dbReference type="EMBL" id="KXB90096.1"/>
    </source>
</evidence>
<keyword evidence="14" id="KW-1185">Reference proteome</keyword>
<dbReference type="InterPro" id="IPR006260">
    <property type="entry name" value="TonB/TolA_C"/>
</dbReference>
<keyword evidence="7" id="KW-0653">Protein transport</keyword>
<dbReference type="RefSeq" id="WP_007392540.1">
    <property type="nucleotide sequence ID" value="NZ_KQ960955.1"/>
</dbReference>
<dbReference type="GO" id="GO:0015031">
    <property type="term" value="P:protein transport"/>
    <property type="evidence" value="ECO:0007669"/>
    <property type="project" value="UniProtKB-KW"/>
</dbReference>
<evidence type="ECO:0000256" key="2">
    <source>
        <dbReference type="ARBA" id="ARBA00006555"/>
    </source>
</evidence>
<dbReference type="PANTHER" id="PTHR33446">
    <property type="entry name" value="PROTEIN TONB-RELATED"/>
    <property type="match status" value="1"/>
</dbReference>
<keyword evidence="9" id="KW-0472">Membrane</keyword>
<dbReference type="Pfam" id="PF03544">
    <property type="entry name" value="TonB_C"/>
    <property type="match status" value="1"/>
</dbReference>
<keyword evidence="5" id="KW-0997">Cell inner membrane</keyword>
<accession>A0A2J8BBE4</accession>
<feature type="domain" description="TonB C-terminal" evidence="11">
    <location>
        <begin position="173"/>
        <end position="264"/>
    </location>
</feature>
<evidence type="ECO:0000256" key="7">
    <source>
        <dbReference type="ARBA" id="ARBA00022927"/>
    </source>
</evidence>
<dbReference type="PROSITE" id="PS52015">
    <property type="entry name" value="TONB_CTD"/>
    <property type="match status" value="1"/>
</dbReference>
<dbReference type="GO" id="GO:0031992">
    <property type="term" value="F:energy transducer activity"/>
    <property type="evidence" value="ECO:0007669"/>
    <property type="project" value="TreeGrafter"/>
</dbReference>
<evidence type="ECO:0000256" key="6">
    <source>
        <dbReference type="ARBA" id="ARBA00022692"/>
    </source>
</evidence>
<dbReference type="EMBL" id="LSDT01000050">
    <property type="protein sequence ID" value="KXB90096.1"/>
    <property type="molecule type" value="Genomic_DNA"/>
</dbReference>
<comment type="caution">
    <text evidence="12">The sequence shown here is derived from an EMBL/GenBank/DDBJ whole genome shotgun (WGS) entry which is preliminary data.</text>
</comment>
<accession>A0A134CD29</accession>
<comment type="similarity">
    <text evidence="2">Belongs to the TonB family.</text>
</comment>
<dbReference type="PANTHER" id="PTHR33446:SF2">
    <property type="entry name" value="PROTEIN TONB"/>
    <property type="match status" value="1"/>
</dbReference>
<reference evidence="14" key="2">
    <citation type="submission" date="2016-01" db="EMBL/GenBank/DDBJ databases">
        <authorList>
            <person name="Mitreva M."/>
            <person name="Pepin K.H."/>
            <person name="Mihindukulasuriya K.A."/>
            <person name="Fulton R."/>
            <person name="Fronick C."/>
            <person name="O'Laughlin M."/>
            <person name="Miner T."/>
            <person name="Herter B."/>
            <person name="Rosa B.A."/>
            <person name="Cordes M."/>
            <person name="Tomlinson C."/>
            <person name="Wollam A."/>
            <person name="Palsikar V.B."/>
            <person name="Mardis E.R."/>
            <person name="Wilson R.K."/>
        </authorList>
    </citation>
    <scope>NUCLEOTIDE SEQUENCE [LARGE SCALE GENOMIC DNA]</scope>
    <source>
        <strain evidence="14">KA00182</strain>
    </source>
</reference>
<sequence length="264" mass="26796">MRRFSWKRAYACSAAVHILVLGIAAFCVAGQVLHQEKQQMYVVDLDDGDMSQGSGHAGGGGGSDSNELFPDKLSEKEVAEKVTQVEANQSIPQEIPKQAVMTKAVASSGNVGKATTSGHGSGGSGSGTGGGIGSGTGRGTGSGVGDGHGYGKGSGDGQGSGYGNASGTGSSPFDKAGFRARIDSHKQYPPMAVKRHIQGNVTIQTTLDGNGNCLGVAVVASSGQAMLDSAAVRAARAACPYPNATKKKITVTTTVRFELEDDDE</sequence>
<reference evidence="13 15" key="3">
    <citation type="submission" date="2017-05" db="EMBL/GenBank/DDBJ databases">
        <authorList>
            <person name="Song R."/>
            <person name="Chenine A.L."/>
            <person name="Ruprecht R.M."/>
        </authorList>
    </citation>
    <scope>NUCLEOTIDE SEQUENCE [LARGE SCALE GENOMIC DNA]</scope>
    <source>
        <strain evidence="13 15">KA00229</strain>
    </source>
</reference>
<proteinExistence type="inferred from homology"/>
<evidence type="ECO:0000256" key="5">
    <source>
        <dbReference type="ARBA" id="ARBA00022519"/>
    </source>
</evidence>
<keyword evidence="12" id="KW-0675">Receptor</keyword>
<feature type="compositionally biased region" description="Gly residues" evidence="10">
    <location>
        <begin position="119"/>
        <end position="166"/>
    </location>
</feature>
<dbReference type="InterPro" id="IPR051045">
    <property type="entry name" value="TonB-dependent_transducer"/>
</dbReference>
<dbReference type="Gene3D" id="3.30.1150.10">
    <property type="match status" value="1"/>
</dbReference>
<keyword evidence="4" id="KW-1003">Cell membrane</keyword>
<evidence type="ECO:0000256" key="4">
    <source>
        <dbReference type="ARBA" id="ARBA00022475"/>
    </source>
</evidence>